<dbReference type="GO" id="GO:0042777">
    <property type="term" value="P:proton motive force-driven plasma membrane ATP synthesis"/>
    <property type="evidence" value="ECO:0007669"/>
    <property type="project" value="UniProtKB-UniRule"/>
</dbReference>
<dbReference type="GO" id="GO:0045259">
    <property type="term" value="C:proton-transporting ATP synthase complex"/>
    <property type="evidence" value="ECO:0007669"/>
    <property type="project" value="UniProtKB-KW"/>
</dbReference>
<evidence type="ECO:0000256" key="10">
    <source>
        <dbReference type="HAMAP-Rule" id="MF_00815"/>
    </source>
</evidence>
<protein>
    <recommendedName>
        <fullName evidence="10">ATP synthase gamma chain</fullName>
    </recommendedName>
    <alternativeName>
        <fullName evidence="10">ATP synthase F1 sector gamma subunit</fullName>
    </alternativeName>
    <alternativeName>
        <fullName evidence="10">F-ATPase gamma subunit</fullName>
    </alternativeName>
</protein>
<evidence type="ECO:0000256" key="6">
    <source>
        <dbReference type="ARBA" id="ARBA00023065"/>
    </source>
</evidence>
<evidence type="ECO:0000256" key="9">
    <source>
        <dbReference type="ARBA" id="ARBA00023310"/>
    </source>
</evidence>
<dbReference type="HAMAP" id="MF_00815">
    <property type="entry name" value="ATP_synth_gamma_bact"/>
    <property type="match status" value="1"/>
</dbReference>
<evidence type="ECO:0000256" key="5">
    <source>
        <dbReference type="ARBA" id="ARBA00022781"/>
    </source>
</evidence>
<comment type="similarity">
    <text evidence="3 10">Belongs to the ATPase gamma chain family.</text>
</comment>
<dbReference type="InterPro" id="IPR035968">
    <property type="entry name" value="ATP_synth_F1_ATPase_gsu"/>
</dbReference>
<accession>A0A1F6PBT9</accession>
<keyword evidence="8 10" id="KW-0139">CF(1)</keyword>
<dbReference type="SUPFAM" id="SSF52943">
    <property type="entry name" value="ATP synthase (F1-ATPase), gamma subunit"/>
    <property type="match status" value="1"/>
</dbReference>
<sequence length="321" mass="35571">MAVNTKAIKRRIKSVGNTKKITKAMEMVAAAKMRKAVESALNTRTYATLAWDLLVKLSKQQKTKLPLLEVRQVKKLLIVLITSNRGLCGSFNANIIRKTAEQLNNPINIGRQRAKNGHLEPVKDLAIDVIGVGKKGADFARKMKYNLIASFSEFSDTPKLNDIRPISKMVLEEYEKKNYDKVIVAYTDFKSAITQTAKLRQVLPISEVDLEKMLRDLGEHGDDTANITVAEPKLEIDEYLFEPNAQTVLSIILPKLVETQIYQATLESAASEHSARMMAMRNASDAASDMIKELNLNFNKARQAAITQEIAEIAGGAAALG</sequence>
<evidence type="ECO:0000256" key="4">
    <source>
        <dbReference type="ARBA" id="ARBA00022448"/>
    </source>
</evidence>
<dbReference type="InterPro" id="IPR000131">
    <property type="entry name" value="ATP_synth_F1_gsu"/>
</dbReference>
<reference evidence="11 12" key="1">
    <citation type="journal article" date="2016" name="Nat. Commun.">
        <title>Thousands of microbial genomes shed light on interconnected biogeochemical processes in an aquifer system.</title>
        <authorList>
            <person name="Anantharaman K."/>
            <person name="Brown C.T."/>
            <person name="Hug L.A."/>
            <person name="Sharon I."/>
            <person name="Castelle C.J."/>
            <person name="Probst A.J."/>
            <person name="Thomas B.C."/>
            <person name="Singh A."/>
            <person name="Wilkins M.J."/>
            <person name="Karaoz U."/>
            <person name="Brodie E.L."/>
            <person name="Williams K.H."/>
            <person name="Hubbard S.S."/>
            <person name="Banfield J.F."/>
        </authorList>
    </citation>
    <scope>NUCLEOTIDE SEQUENCE [LARGE SCALE GENOMIC DNA]</scope>
</reference>
<dbReference type="PRINTS" id="PR00126">
    <property type="entry name" value="ATPASEGAMMA"/>
</dbReference>
<keyword evidence="10" id="KW-1003">Cell membrane</keyword>
<dbReference type="PANTHER" id="PTHR11693:SF22">
    <property type="entry name" value="ATP SYNTHASE SUBUNIT GAMMA, MITOCHONDRIAL"/>
    <property type="match status" value="1"/>
</dbReference>
<proteinExistence type="inferred from homology"/>
<dbReference type="EMBL" id="MFRE01000025">
    <property type="protein sequence ID" value="OGH93626.1"/>
    <property type="molecule type" value="Genomic_DNA"/>
</dbReference>
<evidence type="ECO:0000256" key="7">
    <source>
        <dbReference type="ARBA" id="ARBA00023136"/>
    </source>
</evidence>
<organism evidence="11 12">
    <name type="scientific">Candidatus Magasanikbacteria bacterium RIFOXYD2_FULL_41_14</name>
    <dbReference type="NCBI Taxonomy" id="1798709"/>
    <lineage>
        <taxon>Bacteria</taxon>
        <taxon>Candidatus Magasanikiibacteriota</taxon>
    </lineage>
</organism>
<comment type="caution">
    <text evidence="11">The sequence shown here is derived from an EMBL/GenBank/DDBJ whole genome shotgun (WGS) entry which is preliminary data.</text>
</comment>
<evidence type="ECO:0000256" key="2">
    <source>
        <dbReference type="ARBA" id="ARBA00004170"/>
    </source>
</evidence>
<evidence type="ECO:0000313" key="12">
    <source>
        <dbReference type="Proteomes" id="UP000178254"/>
    </source>
</evidence>
<dbReference type="Proteomes" id="UP000178254">
    <property type="component" value="Unassembled WGS sequence"/>
</dbReference>
<keyword evidence="5 10" id="KW-0375">Hydrogen ion transport</keyword>
<dbReference type="PROSITE" id="PS00153">
    <property type="entry name" value="ATPASE_GAMMA"/>
    <property type="match status" value="1"/>
</dbReference>
<gene>
    <name evidence="10" type="primary">atpG</name>
    <name evidence="11" type="ORF">A2538_04195</name>
</gene>
<evidence type="ECO:0000256" key="3">
    <source>
        <dbReference type="ARBA" id="ARBA00007681"/>
    </source>
</evidence>
<name>A0A1F6PBT9_9BACT</name>
<dbReference type="Gene3D" id="1.10.287.80">
    <property type="entry name" value="ATP synthase, gamma subunit, helix hairpin domain"/>
    <property type="match status" value="2"/>
</dbReference>
<keyword evidence="4 10" id="KW-0813">Transport</keyword>
<evidence type="ECO:0000313" key="11">
    <source>
        <dbReference type="EMBL" id="OGH93626.1"/>
    </source>
</evidence>
<dbReference type="GO" id="GO:0046933">
    <property type="term" value="F:proton-transporting ATP synthase activity, rotational mechanism"/>
    <property type="evidence" value="ECO:0007669"/>
    <property type="project" value="UniProtKB-UniRule"/>
</dbReference>
<dbReference type="Gene3D" id="3.40.1380.10">
    <property type="match status" value="1"/>
</dbReference>
<dbReference type="PANTHER" id="PTHR11693">
    <property type="entry name" value="ATP SYNTHASE GAMMA CHAIN"/>
    <property type="match status" value="1"/>
</dbReference>
<dbReference type="InterPro" id="IPR023632">
    <property type="entry name" value="ATP_synth_F1_gsu_CS"/>
</dbReference>
<evidence type="ECO:0000256" key="8">
    <source>
        <dbReference type="ARBA" id="ARBA00023196"/>
    </source>
</evidence>
<dbReference type="Pfam" id="PF00231">
    <property type="entry name" value="ATP-synt"/>
    <property type="match status" value="1"/>
</dbReference>
<comment type="function">
    <text evidence="1 10">Produces ATP from ADP in the presence of a proton gradient across the membrane. The gamma chain is believed to be important in regulating ATPase activity and the flow of protons through the CF(0) complex.</text>
</comment>
<keyword evidence="9 10" id="KW-0066">ATP synthesis</keyword>
<comment type="subunit">
    <text evidence="10">F-type ATPases have 2 components, CF(1) - the catalytic core - and CF(0) - the membrane proton channel. CF(1) has five subunits: alpha(3), beta(3), gamma(1), delta(1), epsilon(1). CF(0) has three main subunits: a, b and c.</text>
</comment>
<dbReference type="GO" id="GO:0005524">
    <property type="term" value="F:ATP binding"/>
    <property type="evidence" value="ECO:0007669"/>
    <property type="project" value="UniProtKB-UniRule"/>
</dbReference>
<evidence type="ECO:0000256" key="1">
    <source>
        <dbReference type="ARBA" id="ARBA00003456"/>
    </source>
</evidence>
<dbReference type="NCBIfam" id="TIGR01146">
    <property type="entry name" value="ATPsyn_F1gamma"/>
    <property type="match status" value="1"/>
</dbReference>
<dbReference type="CDD" id="cd12151">
    <property type="entry name" value="F1-ATPase_gamma"/>
    <property type="match status" value="1"/>
</dbReference>
<dbReference type="STRING" id="1798709.A2538_04195"/>
<keyword evidence="6 10" id="KW-0406">Ion transport</keyword>
<comment type="subcellular location">
    <subcellularLocation>
        <location evidence="10">Cell membrane</location>
        <topology evidence="10">Peripheral membrane protein</topology>
    </subcellularLocation>
    <subcellularLocation>
        <location evidence="2">Membrane</location>
        <topology evidence="2">Peripheral membrane protein</topology>
    </subcellularLocation>
</comment>
<keyword evidence="7 10" id="KW-0472">Membrane</keyword>
<dbReference type="AlphaFoldDB" id="A0A1F6PBT9"/>
<dbReference type="GO" id="GO:0005886">
    <property type="term" value="C:plasma membrane"/>
    <property type="evidence" value="ECO:0007669"/>
    <property type="project" value="UniProtKB-SubCell"/>
</dbReference>